<evidence type="ECO:0000256" key="9">
    <source>
        <dbReference type="ARBA" id="ARBA00022741"/>
    </source>
</evidence>
<organism evidence="19 20">
    <name type="scientific">Sandarakinorhabdus fusca</name>
    <dbReference type="NCBI Taxonomy" id="1439888"/>
    <lineage>
        <taxon>Bacteria</taxon>
        <taxon>Pseudomonadati</taxon>
        <taxon>Pseudomonadota</taxon>
        <taxon>Alphaproteobacteria</taxon>
        <taxon>Sphingomonadales</taxon>
        <taxon>Sphingosinicellaceae</taxon>
        <taxon>Sandarakinorhabdus</taxon>
    </lineage>
</organism>
<evidence type="ECO:0000259" key="17">
    <source>
        <dbReference type="Pfam" id="PF02706"/>
    </source>
</evidence>
<feature type="transmembrane region" description="Helical" evidence="16">
    <location>
        <begin position="439"/>
        <end position="459"/>
    </location>
</feature>
<dbReference type="Pfam" id="PF13614">
    <property type="entry name" value="AAA_31"/>
    <property type="match status" value="1"/>
</dbReference>
<evidence type="ECO:0000256" key="14">
    <source>
        <dbReference type="ARBA" id="ARBA00023137"/>
    </source>
</evidence>
<evidence type="ECO:0000256" key="3">
    <source>
        <dbReference type="ARBA" id="ARBA00008883"/>
    </source>
</evidence>
<feature type="transmembrane region" description="Helical" evidence="16">
    <location>
        <begin position="42"/>
        <end position="62"/>
    </location>
</feature>
<keyword evidence="8 16" id="KW-0812">Transmembrane</keyword>
<dbReference type="InterPro" id="IPR025669">
    <property type="entry name" value="AAA_dom"/>
</dbReference>
<evidence type="ECO:0000256" key="16">
    <source>
        <dbReference type="SAM" id="Phobius"/>
    </source>
</evidence>
<evidence type="ECO:0000256" key="1">
    <source>
        <dbReference type="ARBA" id="ARBA00004429"/>
    </source>
</evidence>
<dbReference type="PANTHER" id="PTHR32309:SF13">
    <property type="entry name" value="FERRIC ENTEROBACTIN TRANSPORT PROTEIN FEPE"/>
    <property type="match status" value="1"/>
</dbReference>
<evidence type="ECO:0000256" key="10">
    <source>
        <dbReference type="ARBA" id="ARBA00022777"/>
    </source>
</evidence>
<name>A0A7C9GPX4_9SPHN</name>
<keyword evidence="11" id="KW-0067">ATP-binding</keyword>
<dbReference type="Gene3D" id="3.40.50.300">
    <property type="entry name" value="P-loop containing nucleotide triphosphate hydrolases"/>
    <property type="match status" value="1"/>
</dbReference>
<comment type="similarity">
    <text evidence="3">Belongs to the etk/wzc family.</text>
</comment>
<sequence length="729" mass="77145">MHDGFNAGQGKAVPFGTSDAGADSSRLFPDLRVLWAIFRRRIWVFLLVAAIIIAAVATYIALAPKHYSATASVLIEPRGADPIQQTNSPSTEVLPSSDYIDTQIVVIDSPRMAASVVTALGLTDDPEFSGGLPPANGTSAEQAQARLVASAEALRRAVVVRRAGRTSVVEIAATSQSATQAARIANAFAKAYLDSIRAAKDSADKLSTVQINSRLAELRVDAERADAALQQYKIANGLMSAQGATTAEQETSVLNQQLAGAKATLAERRGRLAAARRQLEHGGGGGDVATALNSGTIGALRAQEADSSRNMAQLRARYGSRHPSIAQEEERLTSIQRQIQLEIDRILSSLQAEVQVAASGVESLLASQRASQAKLAGNAAAQVGYLELDRKAIAARAIYQAFLNKSIGAAARAGIDQPRASIASPALIPIVPSAPNVRLLAAMGAVFALVFGLMAVALAEFVDGGIRTKQDVERRLGARYLGAVPDLGSTLPNLRQLDAAQDYIVSHPQSIFAEALRGLRASLTLRGRRRPKIIAVVSALPREGKTTTAICLARTLALSGASTVLVDCDVRRHSASDILLGDRPGLLLDVIAGDASLDSALVKDRDTDLVILGVSSDSQDPRDLLATDALGDLLAALRARFEYVVMDTPPVIGLADARIVAAHADTVMLLARWQKTSLRTVDTALDMLIAADAKVAGVALTLVDIRKYASTGHEDIYSYYGKFKGYYTN</sequence>
<keyword evidence="7" id="KW-0808">Transferase</keyword>
<keyword evidence="12 16" id="KW-1133">Transmembrane helix</keyword>
<evidence type="ECO:0000256" key="7">
    <source>
        <dbReference type="ARBA" id="ARBA00022679"/>
    </source>
</evidence>
<dbReference type="InterPro" id="IPR003856">
    <property type="entry name" value="LPS_length_determ_N"/>
</dbReference>
<evidence type="ECO:0000256" key="15">
    <source>
        <dbReference type="ARBA" id="ARBA00051245"/>
    </source>
</evidence>
<evidence type="ECO:0000259" key="18">
    <source>
        <dbReference type="Pfam" id="PF13614"/>
    </source>
</evidence>
<feature type="domain" description="Polysaccharide chain length determinant N-terminal" evidence="17">
    <location>
        <begin position="30"/>
        <end position="119"/>
    </location>
</feature>
<dbReference type="InterPro" id="IPR050445">
    <property type="entry name" value="Bact_polysacc_biosynth/exp"/>
</dbReference>
<accession>A0A7C9GPX4</accession>
<comment type="subcellular location">
    <subcellularLocation>
        <location evidence="1">Cell inner membrane</location>
        <topology evidence="1">Multi-pass membrane protein</topology>
    </subcellularLocation>
</comment>
<evidence type="ECO:0000313" key="19">
    <source>
        <dbReference type="EMBL" id="MQT17236.1"/>
    </source>
</evidence>
<keyword evidence="5" id="KW-1003">Cell membrane</keyword>
<evidence type="ECO:0000256" key="2">
    <source>
        <dbReference type="ARBA" id="ARBA00007316"/>
    </source>
</evidence>
<keyword evidence="10" id="KW-0418">Kinase</keyword>
<dbReference type="Proteomes" id="UP000481327">
    <property type="component" value="Unassembled WGS sequence"/>
</dbReference>
<dbReference type="SUPFAM" id="SSF52540">
    <property type="entry name" value="P-loop containing nucleoside triphosphate hydrolases"/>
    <property type="match status" value="1"/>
</dbReference>
<protein>
    <recommendedName>
        <fullName evidence="4">non-specific protein-tyrosine kinase</fullName>
        <ecNumber evidence="4">2.7.10.2</ecNumber>
    </recommendedName>
</protein>
<dbReference type="EC" id="2.7.10.2" evidence="4"/>
<evidence type="ECO:0000256" key="13">
    <source>
        <dbReference type="ARBA" id="ARBA00023136"/>
    </source>
</evidence>
<reference evidence="19 20" key="1">
    <citation type="submission" date="2019-09" db="EMBL/GenBank/DDBJ databases">
        <title>Polymorphobacter sp. isolated from a lake in China.</title>
        <authorList>
            <person name="Liu Z."/>
        </authorList>
    </citation>
    <scope>NUCLEOTIDE SEQUENCE [LARGE SCALE GENOMIC DNA]</scope>
    <source>
        <strain evidence="19 20">D40P</strain>
    </source>
</reference>
<feature type="domain" description="AAA" evidence="18">
    <location>
        <begin position="532"/>
        <end position="683"/>
    </location>
</feature>
<comment type="similarity">
    <text evidence="2">Belongs to the CpsD/CapB family.</text>
</comment>
<keyword evidence="6" id="KW-0997">Cell inner membrane</keyword>
<evidence type="ECO:0000256" key="4">
    <source>
        <dbReference type="ARBA" id="ARBA00011903"/>
    </source>
</evidence>
<comment type="caution">
    <text evidence="19">The sequence shown here is derived from an EMBL/GenBank/DDBJ whole genome shotgun (WGS) entry which is preliminary data.</text>
</comment>
<evidence type="ECO:0000256" key="8">
    <source>
        <dbReference type="ARBA" id="ARBA00022692"/>
    </source>
</evidence>
<evidence type="ECO:0000256" key="11">
    <source>
        <dbReference type="ARBA" id="ARBA00022840"/>
    </source>
</evidence>
<dbReference type="OrthoDB" id="230260at2"/>
<dbReference type="CDD" id="cd05387">
    <property type="entry name" value="BY-kinase"/>
    <property type="match status" value="1"/>
</dbReference>
<dbReference type="GO" id="GO:0004713">
    <property type="term" value="F:protein tyrosine kinase activity"/>
    <property type="evidence" value="ECO:0007669"/>
    <property type="project" value="TreeGrafter"/>
</dbReference>
<keyword evidence="20" id="KW-1185">Reference proteome</keyword>
<dbReference type="GO" id="GO:0005886">
    <property type="term" value="C:plasma membrane"/>
    <property type="evidence" value="ECO:0007669"/>
    <property type="project" value="UniProtKB-SubCell"/>
</dbReference>
<comment type="catalytic activity">
    <reaction evidence="15">
        <text>L-tyrosyl-[protein] + ATP = O-phospho-L-tyrosyl-[protein] + ADP + H(+)</text>
        <dbReference type="Rhea" id="RHEA:10596"/>
        <dbReference type="Rhea" id="RHEA-COMP:10136"/>
        <dbReference type="Rhea" id="RHEA-COMP:20101"/>
        <dbReference type="ChEBI" id="CHEBI:15378"/>
        <dbReference type="ChEBI" id="CHEBI:30616"/>
        <dbReference type="ChEBI" id="CHEBI:46858"/>
        <dbReference type="ChEBI" id="CHEBI:61978"/>
        <dbReference type="ChEBI" id="CHEBI:456216"/>
        <dbReference type="EC" id="2.7.10.2"/>
    </reaction>
</comment>
<dbReference type="PANTHER" id="PTHR32309">
    <property type="entry name" value="TYROSINE-PROTEIN KINASE"/>
    <property type="match status" value="1"/>
</dbReference>
<dbReference type="AlphaFoldDB" id="A0A7C9GPX4"/>
<keyword evidence="9" id="KW-0547">Nucleotide-binding</keyword>
<keyword evidence="14" id="KW-0829">Tyrosine-protein kinase</keyword>
<dbReference type="InterPro" id="IPR027417">
    <property type="entry name" value="P-loop_NTPase"/>
</dbReference>
<dbReference type="EMBL" id="WIOL01000002">
    <property type="protein sequence ID" value="MQT17236.1"/>
    <property type="molecule type" value="Genomic_DNA"/>
</dbReference>
<dbReference type="Pfam" id="PF02706">
    <property type="entry name" value="Wzz"/>
    <property type="match status" value="1"/>
</dbReference>
<evidence type="ECO:0000256" key="5">
    <source>
        <dbReference type="ARBA" id="ARBA00022475"/>
    </source>
</evidence>
<evidence type="ECO:0000256" key="6">
    <source>
        <dbReference type="ARBA" id="ARBA00022519"/>
    </source>
</evidence>
<dbReference type="InterPro" id="IPR005702">
    <property type="entry name" value="Wzc-like_C"/>
</dbReference>
<gene>
    <name evidence="19" type="ORF">F3168_08160</name>
</gene>
<evidence type="ECO:0000256" key="12">
    <source>
        <dbReference type="ARBA" id="ARBA00022989"/>
    </source>
</evidence>
<keyword evidence="13 16" id="KW-0472">Membrane</keyword>
<proteinExistence type="inferred from homology"/>
<evidence type="ECO:0000313" key="20">
    <source>
        <dbReference type="Proteomes" id="UP000481327"/>
    </source>
</evidence>